<proteinExistence type="predicted"/>
<protein>
    <submittedName>
        <fullName evidence="3">Uncharacterized protein</fullName>
    </submittedName>
</protein>
<keyword evidence="2" id="KW-0812">Transmembrane</keyword>
<keyword evidence="5" id="KW-1185">Reference proteome</keyword>
<dbReference type="GeneID" id="59164434"/>
<evidence type="ECO:0000313" key="6">
    <source>
        <dbReference type="Proteomes" id="UP000652720"/>
    </source>
</evidence>
<dbReference type="Proteomes" id="UP000652720">
    <property type="component" value="Unassembled WGS sequence"/>
</dbReference>
<gene>
    <name evidence="4" type="ORF">GCM10008021_16590</name>
    <name evidence="3" type="ORF">GCM10010914_22350</name>
</gene>
<comment type="caution">
    <text evidence="3">The sequence shown here is derived from an EMBL/GenBank/DDBJ whole genome shotgun (WGS) entry which is preliminary data.</text>
</comment>
<sequence length="207" mass="21753">MMELFLGFVSALGPAGFLFLVLMVGLDLGLTQVVRDVGRSYQRRRRRRVDEQRRMAGLPPLPADEVPPLLGGVAVMALSTAIGGVLGGVMLAAVAPVIGIQDGPWAGVLAGLLLGAATTGLVGYWNQQAERRNAALRASGVAAPATLPPDLLPELLAALATARAPVVQSPSPWKADPAEPVVLADPRPLRPASERDVYETQHDGEDF</sequence>
<evidence type="ECO:0000313" key="3">
    <source>
        <dbReference type="EMBL" id="GGI87390.1"/>
    </source>
</evidence>
<feature type="region of interest" description="Disordered" evidence="1">
    <location>
        <begin position="168"/>
        <end position="207"/>
    </location>
</feature>
<dbReference type="EMBL" id="BMMA01000022">
    <property type="protein sequence ID" value="GGI87390.1"/>
    <property type="molecule type" value="Genomic_DNA"/>
</dbReference>
<evidence type="ECO:0000256" key="2">
    <source>
        <dbReference type="SAM" id="Phobius"/>
    </source>
</evidence>
<reference evidence="3" key="2">
    <citation type="journal article" date="2014" name="Int. J. Syst. Evol. Microbiol.">
        <title>Complete genome sequence of Corynebacterium casei LMG S-19264T (=DSM 44701T), isolated from a smear-ripened cheese.</title>
        <authorList>
            <consortium name="US DOE Joint Genome Institute (JGI-PGF)"/>
            <person name="Walter F."/>
            <person name="Albersmeier A."/>
            <person name="Kalinowski J."/>
            <person name="Ruckert C."/>
        </authorList>
    </citation>
    <scope>NUCLEOTIDE SEQUENCE</scope>
    <source>
        <strain evidence="3">CGMCC 1.8885</strain>
    </source>
</reference>
<evidence type="ECO:0000313" key="5">
    <source>
        <dbReference type="Proteomes" id="UP000630135"/>
    </source>
</evidence>
<organism evidence="3 6">
    <name type="scientific">Deinococcus wulumuqiensis</name>
    <dbReference type="NCBI Taxonomy" id="980427"/>
    <lineage>
        <taxon>Bacteria</taxon>
        <taxon>Thermotogati</taxon>
        <taxon>Deinococcota</taxon>
        <taxon>Deinococci</taxon>
        <taxon>Deinococcales</taxon>
        <taxon>Deinococcaceae</taxon>
        <taxon>Deinococcus</taxon>
    </lineage>
</organism>
<accession>A0AAV4K6R2</accession>
<dbReference type="RefSeq" id="WP_152423545.1">
    <property type="nucleotide sequence ID" value="NZ_BMLZ01000018.1"/>
</dbReference>
<dbReference type="Proteomes" id="UP000630135">
    <property type="component" value="Unassembled WGS sequence"/>
</dbReference>
<keyword evidence="2" id="KW-0472">Membrane</keyword>
<reference evidence="4" key="1">
    <citation type="journal article" date="2014" name="Int. J. Syst. Evol. Microbiol.">
        <title>Complete genome of a new Firmicutes species belonging to the dominant human colonic microbiota ('Ruminococcus bicirculans') reveals two chromosomes and a selective capacity to utilize plant glucans.</title>
        <authorList>
            <consortium name="NISC Comparative Sequencing Program"/>
            <person name="Wegmann U."/>
            <person name="Louis P."/>
            <person name="Goesmann A."/>
            <person name="Henrissat B."/>
            <person name="Duncan S.H."/>
            <person name="Flint H.J."/>
        </authorList>
    </citation>
    <scope>NUCLEOTIDE SEQUENCE</scope>
    <source>
        <strain evidence="4">CGMCC 1.8884</strain>
    </source>
</reference>
<name>A0AAV4K6R2_9DEIO</name>
<dbReference type="EMBL" id="BMLZ01000018">
    <property type="protein sequence ID" value="GGP30008.1"/>
    <property type="molecule type" value="Genomic_DNA"/>
</dbReference>
<evidence type="ECO:0000256" key="1">
    <source>
        <dbReference type="SAM" id="MobiDB-lite"/>
    </source>
</evidence>
<feature type="transmembrane region" description="Helical" evidence="2">
    <location>
        <begin position="105"/>
        <end position="125"/>
    </location>
</feature>
<reference evidence="3" key="4">
    <citation type="submission" date="2023-08" db="EMBL/GenBank/DDBJ databases">
        <authorList>
            <person name="Sun Q."/>
            <person name="Zhou Y."/>
        </authorList>
    </citation>
    <scope>NUCLEOTIDE SEQUENCE</scope>
    <source>
        <strain evidence="4">CGMCC 1.8884</strain>
        <strain evidence="3">CGMCC 1.8885</strain>
    </source>
</reference>
<feature type="transmembrane region" description="Helical" evidence="2">
    <location>
        <begin position="69"/>
        <end position="93"/>
    </location>
</feature>
<evidence type="ECO:0000313" key="4">
    <source>
        <dbReference type="EMBL" id="GGP30008.1"/>
    </source>
</evidence>
<dbReference type="AlphaFoldDB" id="A0AAV4K6R2"/>
<feature type="compositionally biased region" description="Basic and acidic residues" evidence="1">
    <location>
        <begin position="192"/>
        <end position="207"/>
    </location>
</feature>
<keyword evidence="2" id="KW-1133">Transmembrane helix</keyword>
<reference evidence="5" key="3">
    <citation type="journal article" date="2019" name="Int. J. Syst. Evol. Microbiol.">
        <title>The Global Catalogue of Microorganisms (GCM) 10K type strain sequencing project: providing services to taxonomists for standard genome sequencing and annotation.</title>
        <authorList>
            <consortium name="The Broad Institute Genomics Platform"/>
            <consortium name="The Broad Institute Genome Sequencing Center for Infectious Disease"/>
            <person name="Wu L."/>
            <person name="Ma J."/>
        </authorList>
    </citation>
    <scope>NUCLEOTIDE SEQUENCE [LARGE SCALE GENOMIC DNA]</scope>
    <source>
        <strain evidence="5">CGMCC 1.8884</strain>
    </source>
</reference>